<dbReference type="Proteomes" id="UP000784294">
    <property type="component" value="Unassembled WGS sequence"/>
</dbReference>
<keyword evidence="2" id="KW-0732">Signal</keyword>
<evidence type="ECO:0000313" key="4">
    <source>
        <dbReference type="Proteomes" id="UP000784294"/>
    </source>
</evidence>
<dbReference type="AlphaFoldDB" id="A0A3S5AI87"/>
<sequence length="114" mass="13099">MLMLMLMLLRLHRPSGRGRPARTIEECVGKLGQIKAMLQLGRWTVESLQTDETWRLAREFESETRKLTIAQPTRISQPSKPAKLHRPARLQRGQTTQSVCHFAVNKCIYSRANS</sequence>
<evidence type="ECO:0000256" key="2">
    <source>
        <dbReference type="SAM" id="SignalP"/>
    </source>
</evidence>
<evidence type="ECO:0000256" key="1">
    <source>
        <dbReference type="SAM" id="MobiDB-lite"/>
    </source>
</evidence>
<comment type="caution">
    <text evidence="3">The sequence shown here is derived from an EMBL/GenBank/DDBJ whole genome shotgun (WGS) entry which is preliminary data.</text>
</comment>
<proteinExistence type="predicted"/>
<organism evidence="3 4">
    <name type="scientific">Protopolystoma xenopodis</name>
    <dbReference type="NCBI Taxonomy" id="117903"/>
    <lineage>
        <taxon>Eukaryota</taxon>
        <taxon>Metazoa</taxon>
        <taxon>Spiralia</taxon>
        <taxon>Lophotrochozoa</taxon>
        <taxon>Platyhelminthes</taxon>
        <taxon>Monogenea</taxon>
        <taxon>Polyopisthocotylea</taxon>
        <taxon>Polystomatidea</taxon>
        <taxon>Polystomatidae</taxon>
        <taxon>Protopolystoma</taxon>
    </lineage>
</organism>
<reference evidence="3" key="1">
    <citation type="submission" date="2018-11" db="EMBL/GenBank/DDBJ databases">
        <authorList>
            <consortium name="Pathogen Informatics"/>
        </authorList>
    </citation>
    <scope>NUCLEOTIDE SEQUENCE</scope>
</reference>
<feature type="chain" id="PRO_5018636585" description="Secreted protein" evidence="2">
    <location>
        <begin position="19"/>
        <end position="114"/>
    </location>
</feature>
<feature type="region of interest" description="Disordered" evidence="1">
    <location>
        <begin position="73"/>
        <end position="92"/>
    </location>
</feature>
<evidence type="ECO:0000313" key="3">
    <source>
        <dbReference type="EMBL" id="VEL29948.1"/>
    </source>
</evidence>
<dbReference type="EMBL" id="CAAALY010107959">
    <property type="protein sequence ID" value="VEL29948.1"/>
    <property type="molecule type" value="Genomic_DNA"/>
</dbReference>
<protein>
    <recommendedName>
        <fullName evidence="5">Secreted protein</fullName>
    </recommendedName>
</protein>
<evidence type="ECO:0008006" key="5">
    <source>
        <dbReference type="Google" id="ProtNLM"/>
    </source>
</evidence>
<feature type="signal peptide" evidence="2">
    <location>
        <begin position="1"/>
        <end position="18"/>
    </location>
</feature>
<accession>A0A3S5AI87</accession>
<gene>
    <name evidence="3" type="ORF">PXEA_LOCUS23388</name>
</gene>
<name>A0A3S5AI87_9PLAT</name>
<keyword evidence="4" id="KW-1185">Reference proteome</keyword>